<dbReference type="PRINTS" id="PR00080">
    <property type="entry name" value="SDRFAMILY"/>
</dbReference>
<dbReference type="GO" id="GO:0016491">
    <property type="term" value="F:oxidoreductase activity"/>
    <property type="evidence" value="ECO:0007669"/>
    <property type="project" value="UniProtKB-KW"/>
</dbReference>
<organism evidence="4 5">
    <name type="scientific">Listeria fleischmannii 1991</name>
    <dbReference type="NCBI Taxonomy" id="1430899"/>
    <lineage>
        <taxon>Bacteria</taxon>
        <taxon>Bacillati</taxon>
        <taxon>Bacillota</taxon>
        <taxon>Bacilli</taxon>
        <taxon>Bacillales</taxon>
        <taxon>Listeriaceae</taxon>
        <taxon>Listeria</taxon>
    </lineage>
</organism>
<keyword evidence="2" id="KW-0560">Oxidoreductase</keyword>
<evidence type="ECO:0000313" key="5">
    <source>
        <dbReference type="Proteomes" id="UP000052258"/>
    </source>
</evidence>
<sequence>MNAYLKGKTVLITGASSGLGEKLAFYAAQSDANVILLARNEAKLAQISEQIKKSFQVKADYYHLDITDFKELEQVANTILVRHEIDALINCAGFGLFETAENTPFETVEAMFDTNVLGLIRFTQLFIPYFKQKKSGHIIQIASQAAKIATPKSSAYAATKFAVLGYSNALRMELKGDNIKVTTVNPGPIATHFFDIADESGEYLKSVGFLVLKPEKVAEKTIRIIGKNRREVNLPFLMNIGTRIYQVIPSVVEFFGRSAFMKK</sequence>
<evidence type="ECO:0000256" key="2">
    <source>
        <dbReference type="ARBA" id="ARBA00023002"/>
    </source>
</evidence>
<dbReference type="RefSeq" id="WP_007472460.1">
    <property type="nucleotide sequence ID" value="NZ_KQ130615.1"/>
</dbReference>
<evidence type="ECO:0000256" key="3">
    <source>
        <dbReference type="RuleBase" id="RU000363"/>
    </source>
</evidence>
<name>A0A0J8J598_9LIST</name>
<accession>A0A0J8J598</accession>
<dbReference type="PANTHER" id="PTHR44196:SF1">
    <property type="entry name" value="DEHYDROGENASE_REDUCTASE SDR FAMILY MEMBER 7B"/>
    <property type="match status" value="1"/>
</dbReference>
<dbReference type="Pfam" id="PF00106">
    <property type="entry name" value="adh_short"/>
    <property type="match status" value="1"/>
</dbReference>
<dbReference type="PANTHER" id="PTHR44196">
    <property type="entry name" value="DEHYDROGENASE/REDUCTASE SDR FAMILY MEMBER 7B"/>
    <property type="match status" value="1"/>
</dbReference>
<dbReference type="PATRIC" id="fig|1430899.3.peg.1630"/>
<gene>
    <name evidence="4" type="ORF">X560_1430</name>
</gene>
<dbReference type="AlphaFoldDB" id="A0A0J8J598"/>
<dbReference type="PIRSF" id="PIRSF000126">
    <property type="entry name" value="11-beta-HSD1"/>
    <property type="match status" value="1"/>
</dbReference>
<dbReference type="InterPro" id="IPR020904">
    <property type="entry name" value="Sc_DH/Rdtase_CS"/>
</dbReference>
<proteinExistence type="inferred from homology"/>
<dbReference type="SUPFAM" id="SSF51735">
    <property type="entry name" value="NAD(P)-binding Rossmann-fold domains"/>
    <property type="match status" value="1"/>
</dbReference>
<dbReference type="EMBL" id="AZHO01000019">
    <property type="protein sequence ID" value="KMT59491.1"/>
    <property type="molecule type" value="Genomic_DNA"/>
</dbReference>
<evidence type="ECO:0000313" key="4">
    <source>
        <dbReference type="EMBL" id="KMT59491.1"/>
    </source>
</evidence>
<dbReference type="PRINTS" id="PR00081">
    <property type="entry name" value="GDHRDH"/>
</dbReference>
<dbReference type="OrthoDB" id="9793345at2"/>
<dbReference type="GO" id="GO:0016020">
    <property type="term" value="C:membrane"/>
    <property type="evidence" value="ECO:0007669"/>
    <property type="project" value="TreeGrafter"/>
</dbReference>
<dbReference type="Gene3D" id="3.40.50.720">
    <property type="entry name" value="NAD(P)-binding Rossmann-like Domain"/>
    <property type="match status" value="1"/>
</dbReference>
<protein>
    <recommendedName>
        <fullName evidence="6">Oxidoreductase</fullName>
    </recommendedName>
</protein>
<keyword evidence="5" id="KW-1185">Reference proteome</keyword>
<dbReference type="Proteomes" id="UP000052258">
    <property type="component" value="Unassembled WGS sequence"/>
</dbReference>
<evidence type="ECO:0008006" key="6">
    <source>
        <dbReference type="Google" id="ProtNLM"/>
    </source>
</evidence>
<dbReference type="InterPro" id="IPR036291">
    <property type="entry name" value="NAD(P)-bd_dom_sf"/>
</dbReference>
<comment type="similarity">
    <text evidence="1 3">Belongs to the short-chain dehydrogenases/reductases (SDR) family.</text>
</comment>
<dbReference type="InterPro" id="IPR002347">
    <property type="entry name" value="SDR_fam"/>
</dbReference>
<dbReference type="PROSITE" id="PS00061">
    <property type="entry name" value="ADH_SHORT"/>
    <property type="match status" value="1"/>
</dbReference>
<reference evidence="4 5" key="1">
    <citation type="journal article" date="2015" name="Genome Biol. Evol.">
        <title>Comparative Genomics of Listeria Sensu Lato: Genus-Wide Differences in Evolutionary Dynamics and the Progressive Gain of Complex, Potentially Pathogenicity-Related Traits through Lateral Gene Transfer.</title>
        <authorList>
            <person name="Chiara M."/>
            <person name="Caruso M."/>
            <person name="D'Erchia A.M."/>
            <person name="Manzari C."/>
            <person name="Fraccalvieri R."/>
            <person name="Goffredo E."/>
            <person name="Latorre L."/>
            <person name="Miccolupo A."/>
            <person name="Padalino I."/>
            <person name="Santagada G."/>
            <person name="Chiocco D."/>
            <person name="Pesole G."/>
            <person name="Horner D.S."/>
            <person name="Parisi A."/>
        </authorList>
    </citation>
    <scope>NUCLEOTIDE SEQUENCE [LARGE SCALE GENOMIC DNA]</scope>
    <source>
        <strain evidence="4 5">1991</strain>
    </source>
</reference>
<evidence type="ECO:0000256" key="1">
    <source>
        <dbReference type="ARBA" id="ARBA00006484"/>
    </source>
</evidence>
<comment type="caution">
    <text evidence="4">The sequence shown here is derived from an EMBL/GenBank/DDBJ whole genome shotgun (WGS) entry which is preliminary data.</text>
</comment>